<dbReference type="InterPro" id="IPR032675">
    <property type="entry name" value="LRR_dom_sf"/>
</dbReference>
<evidence type="ECO:0000313" key="1">
    <source>
        <dbReference type="EMBL" id="KZW03543.1"/>
    </source>
</evidence>
<sequence>MSTNSGPLPCELLLEIFECVMPAMEAFYDADHIIRDWDSRGYYTDLYGNLRRASPSSTLARCARVSKIWSELATTTLYRELVISRLGRLRAVEDVMDETGDSAESEWTTDERSALLCRTLSERPDLACRVQTIQAGLGRDCDRGIRYGTLDAAVDLIALCPNVVHLDLTIGCGDDLSNPEGLALPSEDVELLGRLTQLRHLSLRDSQHIETAGELCDIPYFEAIVDLVGLWPTVETLSLQLDARNILVQPDYKWSSGRTFSHLRDLRLGYVDEDVAIAIAQHSPTLRDVSILYARAGVLSGLPNSVTNIEISYIHDSELPSISHLHRLKSFAIVGGCEATSVLDYLSQLPRTVETLTVTIDFFFGFRRDIDLIGERLQRLHALCQIIIDCENRLGHSHILELHAELTQTFAARFPRLSFVFKDRNHSWNRVPRLTPDTGGPAA</sequence>
<dbReference type="AlphaFoldDB" id="A0A165QFN3"/>
<evidence type="ECO:0000313" key="2">
    <source>
        <dbReference type="Proteomes" id="UP000077266"/>
    </source>
</evidence>
<dbReference type="SUPFAM" id="SSF52047">
    <property type="entry name" value="RNI-like"/>
    <property type="match status" value="1"/>
</dbReference>
<name>A0A165QFN3_EXIGL</name>
<gene>
    <name evidence="1" type="ORF">EXIGLDRAFT_758890</name>
</gene>
<keyword evidence="2" id="KW-1185">Reference proteome</keyword>
<reference evidence="1 2" key="1">
    <citation type="journal article" date="2016" name="Mol. Biol. Evol.">
        <title>Comparative Genomics of Early-Diverging Mushroom-Forming Fungi Provides Insights into the Origins of Lignocellulose Decay Capabilities.</title>
        <authorList>
            <person name="Nagy L.G."/>
            <person name="Riley R."/>
            <person name="Tritt A."/>
            <person name="Adam C."/>
            <person name="Daum C."/>
            <person name="Floudas D."/>
            <person name="Sun H."/>
            <person name="Yadav J.S."/>
            <person name="Pangilinan J."/>
            <person name="Larsson K.H."/>
            <person name="Matsuura K."/>
            <person name="Barry K."/>
            <person name="Labutti K."/>
            <person name="Kuo R."/>
            <person name="Ohm R.A."/>
            <person name="Bhattacharya S.S."/>
            <person name="Shirouzu T."/>
            <person name="Yoshinaga Y."/>
            <person name="Martin F.M."/>
            <person name="Grigoriev I.V."/>
            <person name="Hibbett D.S."/>
        </authorList>
    </citation>
    <scope>NUCLEOTIDE SEQUENCE [LARGE SCALE GENOMIC DNA]</scope>
    <source>
        <strain evidence="1 2">HHB12029</strain>
    </source>
</reference>
<proteinExistence type="predicted"/>
<organism evidence="1 2">
    <name type="scientific">Exidia glandulosa HHB12029</name>
    <dbReference type="NCBI Taxonomy" id="1314781"/>
    <lineage>
        <taxon>Eukaryota</taxon>
        <taxon>Fungi</taxon>
        <taxon>Dikarya</taxon>
        <taxon>Basidiomycota</taxon>
        <taxon>Agaricomycotina</taxon>
        <taxon>Agaricomycetes</taxon>
        <taxon>Auriculariales</taxon>
        <taxon>Exidiaceae</taxon>
        <taxon>Exidia</taxon>
    </lineage>
</organism>
<dbReference type="OrthoDB" id="2522283at2759"/>
<dbReference type="Gene3D" id="3.80.10.10">
    <property type="entry name" value="Ribonuclease Inhibitor"/>
    <property type="match status" value="1"/>
</dbReference>
<dbReference type="Proteomes" id="UP000077266">
    <property type="component" value="Unassembled WGS sequence"/>
</dbReference>
<accession>A0A165QFN3</accession>
<protein>
    <submittedName>
        <fullName evidence="1">Uncharacterized protein</fullName>
    </submittedName>
</protein>
<dbReference type="InParanoid" id="A0A165QFN3"/>
<dbReference type="EMBL" id="KV425883">
    <property type="protein sequence ID" value="KZW03543.1"/>
    <property type="molecule type" value="Genomic_DNA"/>
</dbReference>